<feature type="active site" description="Nucleophile" evidence="14">
    <location>
        <position position="386"/>
    </location>
</feature>
<comment type="function">
    <text evidence="1">Specifically methylates the cytosine at position 967 (m5C967) of 16S rRNA.</text>
</comment>
<keyword evidence="10 14" id="KW-0694">RNA-binding</keyword>
<comment type="similarity">
    <text evidence="3 14">Belongs to the class I-like SAM-binding methyltransferase superfamily. RsmB/NOP family.</text>
</comment>
<organism evidence="16 17">
    <name type="scientific">Stenotrophomonas acidaminiphila</name>
    <dbReference type="NCBI Taxonomy" id="128780"/>
    <lineage>
        <taxon>Bacteria</taxon>
        <taxon>Pseudomonadati</taxon>
        <taxon>Pseudomonadota</taxon>
        <taxon>Gammaproteobacteria</taxon>
        <taxon>Lysobacterales</taxon>
        <taxon>Lysobacteraceae</taxon>
        <taxon>Stenotrophomonas</taxon>
    </lineage>
</organism>
<dbReference type="GO" id="GO:0003723">
    <property type="term" value="F:RNA binding"/>
    <property type="evidence" value="ECO:0007669"/>
    <property type="project" value="UniProtKB-UniRule"/>
</dbReference>
<keyword evidence="8 14" id="KW-0808">Transferase</keyword>
<reference evidence="16 17" key="1">
    <citation type="journal article" date="2015" name="Genome Announc.">
        <title>Complete Genome Sequencing of Stenotrophomonas acidaminiphila ZAC14D2_NAIMI4_2, a Multidrug-Resistant Strain Isolated from Sediments of a Polluted River in Mexico, Uncovers New Antibiotic Resistance Genes and a Novel Class-II Lasso Peptide Biosynthesis Gene Cluster.</title>
        <authorList>
            <person name="Vinuesa P."/>
            <person name="Ochoa-Sanchez L.E."/>
        </authorList>
    </citation>
    <scope>NUCLEOTIDE SEQUENCE [LARGE SCALE GENOMIC DNA]</scope>
    <source>
        <strain evidence="16 17">ZAC14D2_NAIMI4_2</strain>
    </source>
</reference>
<evidence type="ECO:0000256" key="3">
    <source>
        <dbReference type="ARBA" id="ARBA00007494"/>
    </source>
</evidence>
<evidence type="ECO:0000256" key="7">
    <source>
        <dbReference type="ARBA" id="ARBA00022603"/>
    </source>
</evidence>
<dbReference type="KEGG" id="sacz:AOT14_01580"/>
<dbReference type="AlphaFoldDB" id="A0A0S1AV11"/>
<evidence type="ECO:0000256" key="9">
    <source>
        <dbReference type="ARBA" id="ARBA00022691"/>
    </source>
</evidence>
<dbReference type="SUPFAM" id="SSF53335">
    <property type="entry name" value="S-adenosyl-L-methionine-dependent methyltransferases"/>
    <property type="match status" value="1"/>
</dbReference>
<feature type="binding site" evidence="14">
    <location>
        <position position="314"/>
    </location>
    <ligand>
        <name>S-adenosyl-L-methionine</name>
        <dbReference type="ChEBI" id="CHEBI:59789"/>
    </ligand>
</feature>
<dbReference type="Gene3D" id="3.40.50.150">
    <property type="entry name" value="Vaccinia Virus protein VP39"/>
    <property type="match status" value="1"/>
</dbReference>
<name>A0A0S1AV11_9GAMM</name>
<dbReference type="PRINTS" id="PR02008">
    <property type="entry name" value="RCMTFAMILY"/>
</dbReference>
<dbReference type="Pfam" id="PF22458">
    <property type="entry name" value="RsmF-B_ferredox"/>
    <property type="match status" value="1"/>
</dbReference>
<evidence type="ECO:0000256" key="14">
    <source>
        <dbReference type="PROSITE-ProRule" id="PRU01023"/>
    </source>
</evidence>
<dbReference type="PROSITE" id="PS51686">
    <property type="entry name" value="SAM_MT_RSMB_NOP"/>
    <property type="match status" value="1"/>
</dbReference>
<dbReference type="GO" id="GO:0005829">
    <property type="term" value="C:cytosol"/>
    <property type="evidence" value="ECO:0007669"/>
    <property type="project" value="TreeGrafter"/>
</dbReference>
<keyword evidence="17" id="KW-1185">Reference proteome</keyword>
<dbReference type="PANTHER" id="PTHR22807">
    <property type="entry name" value="NOP2 YEAST -RELATED NOL1/NOP2/FMU SUN DOMAIN-CONTAINING"/>
    <property type="match status" value="1"/>
</dbReference>
<evidence type="ECO:0000256" key="5">
    <source>
        <dbReference type="ARBA" id="ARBA00022490"/>
    </source>
</evidence>
<dbReference type="GO" id="GO:0070475">
    <property type="term" value="P:rRNA base methylation"/>
    <property type="evidence" value="ECO:0007669"/>
    <property type="project" value="TreeGrafter"/>
</dbReference>
<dbReference type="Pfam" id="PF01029">
    <property type="entry name" value="NusB"/>
    <property type="match status" value="1"/>
</dbReference>
<dbReference type="InterPro" id="IPR023267">
    <property type="entry name" value="RCMT"/>
</dbReference>
<dbReference type="EMBL" id="CP012900">
    <property type="protein sequence ID" value="ALJ26620.1"/>
    <property type="molecule type" value="Genomic_DNA"/>
</dbReference>
<keyword evidence="7 14" id="KW-0489">Methyltransferase</keyword>
<evidence type="ECO:0000259" key="15">
    <source>
        <dbReference type="PROSITE" id="PS51686"/>
    </source>
</evidence>
<proteinExistence type="inferred from homology"/>
<evidence type="ECO:0000256" key="6">
    <source>
        <dbReference type="ARBA" id="ARBA00022552"/>
    </source>
</evidence>
<dbReference type="SUPFAM" id="SSF48013">
    <property type="entry name" value="NusB-like"/>
    <property type="match status" value="1"/>
</dbReference>
<dbReference type="Gene3D" id="1.10.940.10">
    <property type="entry name" value="NusB-like"/>
    <property type="match status" value="1"/>
</dbReference>
<feature type="binding site" evidence="14">
    <location>
        <position position="286"/>
    </location>
    <ligand>
        <name>S-adenosyl-L-methionine</name>
        <dbReference type="ChEBI" id="CHEBI:59789"/>
    </ligand>
</feature>
<evidence type="ECO:0000313" key="17">
    <source>
        <dbReference type="Proteomes" id="UP000061010"/>
    </source>
</evidence>
<dbReference type="NCBIfam" id="TIGR00563">
    <property type="entry name" value="rsmB"/>
    <property type="match status" value="1"/>
</dbReference>
<dbReference type="InterPro" id="IPR018314">
    <property type="entry name" value="RsmB/NOL1/NOP2-like_CS"/>
</dbReference>
<comment type="catalytic activity">
    <reaction evidence="13">
        <text>cytidine(967) in 16S rRNA + S-adenosyl-L-methionine = 5-methylcytidine(967) in 16S rRNA + S-adenosyl-L-homocysteine + H(+)</text>
        <dbReference type="Rhea" id="RHEA:42748"/>
        <dbReference type="Rhea" id="RHEA-COMP:10219"/>
        <dbReference type="Rhea" id="RHEA-COMP:10220"/>
        <dbReference type="ChEBI" id="CHEBI:15378"/>
        <dbReference type="ChEBI" id="CHEBI:57856"/>
        <dbReference type="ChEBI" id="CHEBI:59789"/>
        <dbReference type="ChEBI" id="CHEBI:74483"/>
        <dbReference type="ChEBI" id="CHEBI:82748"/>
        <dbReference type="EC" id="2.1.1.176"/>
    </reaction>
</comment>
<dbReference type="CDD" id="cd02440">
    <property type="entry name" value="AdoMet_MTases"/>
    <property type="match status" value="1"/>
</dbReference>
<evidence type="ECO:0000256" key="2">
    <source>
        <dbReference type="ARBA" id="ARBA00004496"/>
    </source>
</evidence>
<dbReference type="Pfam" id="PF01189">
    <property type="entry name" value="Methyltr_RsmB-F"/>
    <property type="match status" value="1"/>
</dbReference>
<evidence type="ECO:0000256" key="1">
    <source>
        <dbReference type="ARBA" id="ARBA00002724"/>
    </source>
</evidence>
<dbReference type="NCBIfam" id="NF008149">
    <property type="entry name" value="PRK10901.1"/>
    <property type="match status" value="1"/>
</dbReference>
<feature type="binding site" evidence="14">
    <location>
        <begin position="263"/>
        <end position="269"/>
    </location>
    <ligand>
        <name>S-adenosyl-L-methionine</name>
        <dbReference type="ChEBI" id="CHEBI:59789"/>
    </ligand>
</feature>
<accession>A0A0S1AV11</accession>
<dbReference type="OrthoDB" id="9810297at2"/>
<evidence type="ECO:0000313" key="16">
    <source>
        <dbReference type="EMBL" id="ALJ26620.1"/>
    </source>
</evidence>
<dbReference type="InterPro" id="IPR054728">
    <property type="entry name" value="RsmB-like_ferredoxin"/>
</dbReference>
<sequence>MVVSASGPWKGGAAQQPGVQTRLLAAKVLAAVAGRGRSLKAELAAVLPKLDDGRDRALLEAICFAALRRHAVYEQALRQWLQKPLGARDADLKGLLLAGFAQLDALQLPAHAALSATVDAARALGRERQAGLVNAVLRRAQREGFPDARAEDAWPAWLQEHVRRDWPAQAGAVFAASLQPAPLWLRVNRQRYPRDAYLSLLHEAGIEAEGSALAADAIRLPVAVPVASLPGFGEGAVSVQDLSAQQVADALAPAPGARVLDACAAPGGKAAHLLERDPGLRLLALDVDARRLQRIRETFNRTGVGASAQVRATDAADCAAWWDGEPFDAVLLDAPCSATGVIRRQPDVLLHRRPGDIDALVAQQARLLDALWQVLAPGGVLVYATCSILRRENQQQIAAFLARTEDARIDRLPEGFGHDDAGTRQRLPGEHDGDGFFHARLVKNH</sequence>
<dbReference type="Gene3D" id="3.30.70.1170">
    <property type="entry name" value="Sun protein, domain 3"/>
    <property type="match status" value="1"/>
</dbReference>
<protein>
    <recommendedName>
        <fullName evidence="4">16S rRNA (cytosine(967)-C(5))-methyltransferase</fullName>
        <ecNumber evidence="4">2.1.1.176</ecNumber>
    </recommendedName>
    <alternativeName>
        <fullName evidence="11">16S rRNA m5C967 methyltransferase</fullName>
    </alternativeName>
    <alternativeName>
        <fullName evidence="12">rRNA (cytosine-C(5)-)-methyltransferase RsmB</fullName>
    </alternativeName>
</protein>
<dbReference type="InterPro" id="IPR001678">
    <property type="entry name" value="MeTrfase_RsmB-F_NOP2_dom"/>
</dbReference>
<feature type="binding site" evidence="14">
    <location>
        <position position="333"/>
    </location>
    <ligand>
        <name>S-adenosyl-L-methionine</name>
        <dbReference type="ChEBI" id="CHEBI:59789"/>
    </ligand>
</feature>
<evidence type="ECO:0000256" key="10">
    <source>
        <dbReference type="ARBA" id="ARBA00022884"/>
    </source>
</evidence>
<dbReference type="EC" id="2.1.1.176" evidence="4"/>
<dbReference type="InterPro" id="IPR035926">
    <property type="entry name" value="NusB-like_sf"/>
</dbReference>
<evidence type="ECO:0000256" key="11">
    <source>
        <dbReference type="ARBA" id="ARBA00030399"/>
    </source>
</evidence>
<keyword evidence="5" id="KW-0963">Cytoplasm</keyword>
<dbReference type="FunFam" id="3.30.70.1170:FF:000002">
    <property type="entry name" value="Ribosomal RNA small subunit methyltransferase B"/>
    <property type="match status" value="1"/>
</dbReference>
<dbReference type="PANTHER" id="PTHR22807:SF61">
    <property type="entry name" value="NOL1_NOP2_SUN FAMILY PROTEIN _ ANTITERMINATION NUSB DOMAIN-CONTAINING PROTEIN"/>
    <property type="match status" value="1"/>
</dbReference>
<evidence type="ECO:0000256" key="8">
    <source>
        <dbReference type="ARBA" id="ARBA00022679"/>
    </source>
</evidence>
<dbReference type="GO" id="GO:0006355">
    <property type="term" value="P:regulation of DNA-templated transcription"/>
    <property type="evidence" value="ECO:0007669"/>
    <property type="project" value="InterPro"/>
</dbReference>
<keyword evidence="9 14" id="KW-0949">S-adenosyl-L-methionine</keyword>
<evidence type="ECO:0000256" key="4">
    <source>
        <dbReference type="ARBA" id="ARBA00012140"/>
    </source>
</evidence>
<feature type="domain" description="SAM-dependent MTase RsmB/NOP-type" evidence="15">
    <location>
        <begin position="173"/>
        <end position="444"/>
    </location>
</feature>
<comment type="subcellular location">
    <subcellularLocation>
        <location evidence="2">Cytoplasm</location>
    </subcellularLocation>
</comment>
<dbReference type="FunFam" id="3.40.50.150:FF:000022">
    <property type="entry name" value="Ribosomal RNA small subunit methyltransferase B"/>
    <property type="match status" value="1"/>
</dbReference>
<gene>
    <name evidence="16" type="primary">sun</name>
    <name evidence="16" type="ORF">AOT14_01580</name>
</gene>
<dbReference type="InterPro" id="IPR006027">
    <property type="entry name" value="NusB_RsmB_TIM44"/>
</dbReference>
<keyword evidence="6" id="KW-0698">rRNA processing</keyword>
<dbReference type="PROSITE" id="PS01153">
    <property type="entry name" value="NOL1_NOP2_SUN"/>
    <property type="match status" value="1"/>
</dbReference>
<dbReference type="Proteomes" id="UP000061010">
    <property type="component" value="Chromosome"/>
</dbReference>
<evidence type="ECO:0000256" key="12">
    <source>
        <dbReference type="ARBA" id="ARBA00031088"/>
    </source>
</evidence>
<dbReference type="InterPro" id="IPR029063">
    <property type="entry name" value="SAM-dependent_MTases_sf"/>
</dbReference>
<evidence type="ECO:0000256" key="13">
    <source>
        <dbReference type="ARBA" id="ARBA00047283"/>
    </source>
</evidence>
<dbReference type="InterPro" id="IPR004573">
    <property type="entry name" value="rRNA_ssu_MeTfrase_B"/>
</dbReference>
<dbReference type="GO" id="GO:0009383">
    <property type="term" value="F:rRNA (cytosine-C5-)-methyltransferase activity"/>
    <property type="evidence" value="ECO:0007669"/>
    <property type="project" value="TreeGrafter"/>
</dbReference>
<dbReference type="PATRIC" id="fig|128780.6.peg.160"/>
<dbReference type="InterPro" id="IPR049560">
    <property type="entry name" value="MeTrfase_RsmB-F_NOP2_cat"/>
</dbReference>